<sequence length="804" mass="90904">MREPRHLRQGIVAAEGGREPDHRLRRPTGASTNCRWLDGGKPQFPTTLDALDSINQDKLNMCKGTNEKKAVYRAREIKRTGSSRPRNKRRQTEEERVVAAKSRRENNVDRIGDDTCLPMVVEGDGIRRHCLRYHKKNHLISNVGYKCLCSDRFHSRKIDKNPFSILYNLEPRDKVAAPPPTSCTRMKRYKGKCKKIVKLLGVEQNLKPVNRQPKNISCGTLRASVRSMFAQELTLVQELSIKTSMKVESQPCDFCENNQESNKMELWKKSRTKETLVSESELADFGIAFAKNIPQGWNKRKSPYVPNGHATKECGRRDGGNWNSGVFDDQVEIVQVHSSGKPRIVTLYSEHNVRVLTPLHHSLFSFLKGRNWLLVGSPTSERLRYLSEGCEGKVWHSFDYESATDNIKTAYVQRAVEILIDKGEGLSEDEERCMRVMSRLSIEGTAASTGQPMGSPMSFPLLCLINKTVVDLALTDLLIEGKIDFKEWSRHRCLINGDDLLTKGTSSGDLVACVARRGAQIGLVTNREKTMSSPEYAEINSSVFKNCTRQKKTNVAALWMGADVPDVLGFAHESCVSGRGFRMVVTNNVSRLARNKIKTCVDLPFARKEILMSSKRLKTALMSRPSCDVPNATNLFPVVPVPAGYDLTREEENATLCREVEKAREKGVWRTLYQEKKQLLKRRRAVEAIAGEGKFRGIMRTLKVKKNHSQETTLAVFVNEWYNKQRNWLIGQEPVRFTFTSHGPLNPFTAPLSEMYGLSSISAFQVMIKSFKDKRKGVRPIPSDLPQGRCPFSENDGYVSLTDV</sequence>
<keyword evidence="3" id="KW-0548">Nucleotidyltransferase</keyword>
<name>A0A858YAM2_9VIRU</name>
<dbReference type="InterPro" id="IPR043502">
    <property type="entry name" value="DNA/RNA_pol_sf"/>
</dbReference>
<evidence type="ECO:0000256" key="2">
    <source>
        <dbReference type="ARBA" id="ARBA00022679"/>
    </source>
</evidence>
<protein>
    <submittedName>
        <fullName evidence="5">RNA-dependent RNA polymerase</fullName>
    </submittedName>
</protein>
<organism evidence="5">
    <name type="scientific">Botrytis cinerea ourmia-like virus 9</name>
    <dbReference type="NCBI Taxonomy" id="2735959"/>
    <lineage>
        <taxon>Viruses</taxon>
        <taxon>Riboviria</taxon>
        <taxon>Orthornavirae</taxon>
        <taxon>Lenarviricota</taxon>
        <taxon>Miaviricetes</taxon>
        <taxon>Ourlivirales</taxon>
        <taxon>Botourmiaviridae</taxon>
        <taxon>Penoulivirus</taxon>
        <taxon>Penoulivirus sclerotiniae</taxon>
        <taxon>Sclerotinia penoulivirus</taxon>
    </lineage>
</organism>
<feature type="compositionally biased region" description="Basic and acidic residues" evidence="4">
    <location>
        <begin position="90"/>
        <end position="101"/>
    </location>
</feature>
<keyword evidence="2" id="KW-0808">Transferase</keyword>
<feature type="region of interest" description="Disordered" evidence="4">
    <location>
        <begin position="1"/>
        <end position="30"/>
    </location>
</feature>
<reference evidence="5" key="1">
    <citation type="submission" date="2019-10" db="EMBL/GenBank/DDBJ databases">
        <title>Novel mycoviruses discovered in the mycovirome of a necrotrophic fungus.</title>
        <authorList>
            <person name="Ruiz-Padilla A."/>
            <person name="Rodriguez-Romero J."/>
            <person name="Gomez-Cid I."/>
            <person name="Pacifico D."/>
            <person name="Ayllon M.A."/>
        </authorList>
    </citation>
    <scope>NUCLEOTIDE SEQUENCE</scope>
    <source>
        <strain evidence="5">BCI10_DN8574</strain>
    </source>
</reference>
<dbReference type="Proteomes" id="UP001232972">
    <property type="component" value="Segment"/>
</dbReference>
<dbReference type="GO" id="GO:0003968">
    <property type="term" value="F:RNA-directed RNA polymerase activity"/>
    <property type="evidence" value="ECO:0007669"/>
    <property type="project" value="UniProtKB-KW"/>
</dbReference>
<dbReference type="SUPFAM" id="SSF56672">
    <property type="entry name" value="DNA/RNA polymerases"/>
    <property type="match status" value="1"/>
</dbReference>
<keyword evidence="1 5" id="KW-0696">RNA-directed RNA polymerase</keyword>
<evidence type="ECO:0000256" key="4">
    <source>
        <dbReference type="SAM" id="MobiDB-lite"/>
    </source>
</evidence>
<dbReference type="InterPro" id="IPR008686">
    <property type="entry name" value="RNA_pol_mitovir"/>
</dbReference>
<dbReference type="CDD" id="cd23183">
    <property type="entry name" value="ps-ssRNAv_Botourmiaviridae_RdRp"/>
    <property type="match status" value="1"/>
</dbReference>
<dbReference type="Pfam" id="PF05919">
    <property type="entry name" value="Mitovir_RNA_pol"/>
    <property type="match status" value="1"/>
</dbReference>
<proteinExistence type="predicted"/>
<evidence type="ECO:0000256" key="3">
    <source>
        <dbReference type="ARBA" id="ARBA00022695"/>
    </source>
</evidence>
<feature type="region of interest" description="Disordered" evidence="4">
    <location>
        <begin position="73"/>
        <end position="101"/>
    </location>
</feature>
<evidence type="ECO:0000256" key="1">
    <source>
        <dbReference type="ARBA" id="ARBA00022484"/>
    </source>
</evidence>
<evidence type="ECO:0000313" key="5">
    <source>
        <dbReference type="EMBL" id="QJT73675.1"/>
    </source>
</evidence>
<dbReference type="EMBL" id="MN605475">
    <property type="protein sequence ID" value="QJT73675.1"/>
    <property type="molecule type" value="Genomic_RNA"/>
</dbReference>
<accession>A0A858YAM2</accession>